<dbReference type="EMBL" id="CP048711">
    <property type="protein sequence ID" value="QIB65710.1"/>
    <property type="molecule type" value="Genomic_DNA"/>
</dbReference>
<accession>A0A6C0U0S9</accession>
<protein>
    <submittedName>
        <fullName evidence="1">Uncharacterized protein</fullName>
    </submittedName>
</protein>
<organism evidence="1 2">
    <name type="scientific">Kineobactrum salinum</name>
    <dbReference type="NCBI Taxonomy" id="2708301"/>
    <lineage>
        <taxon>Bacteria</taxon>
        <taxon>Pseudomonadati</taxon>
        <taxon>Pseudomonadota</taxon>
        <taxon>Gammaproteobacteria</taxon>
        <taxon>Cellvibrionales</taxon>
        <taxon>Halieaceae</taxon>
        <taxon>Kineobactrum</taxon>
    </lineage>
</organism>
<evidence type="ECO:0000313" key="1">
    <source>
        <dbReference type="EMBL" id="QIB65710.1"/>
    </source>
</evidence>
<dbReference type="RefSeq" id="WP_163495109.1">
    <property type="nucleotide sequence ID" value="NZ_CP048711.1"/>
</dbReference>
<gene>
    <name evidence="1" type="ORF">G3T16_10075</name>
</gene>
<dbReference type="AlphaFoldDB" id="A0A6C0U0S9"/>
<keyword evidence="2" id="KW-1185">Reference proteome</keyword>
<reference evidence="1 2" key="1">
    <citation type="submission" date="2020-02" db="EMBL/GenBank/DDBJ databases">
        <title>Genome sequencing for Kineobactrum sp. M2.</title>
        <authorList>
            <person name="Park S.-J."/>
        </authorList>
    </citation>
    <scope>NUCLEOTIDE SEQUENCE [LARGE SCALE GENOMIC DNA]</scope>
    <source>
        <strain evidence="1 2">M2</strain>
    </source>
</reference>
<sequence>MDFILADSLVRASTEQRELPGARRQVSGLPAPIAYQLSGWDLTGVNLPPL</sequence>
<name>A0A6C0U0S9_9GAMM</name>
<dbReference type="KEGG" id="kim:G3T16_10075"/>
<dbReference type="Proteomes" id="UP000477680">
    <property type="component" value="Chromosome"/>
</dbReference>
<proteinExistence type="predicted"/>
<evidence type="ECO:0000313" key="2">
    <source>
        <dbReference type="Proteomes" id="UP000477680"/>
    </source>
</evidence>